<proteinExistence type="predicted"/>
<dbReference type="AlphaFoldDB" id="A0A2P2Q7Y0"/>
<accession>A0A2P2Q7Y0</accession>
<evidence type="ECO:0000313" key="1">
    <source>
        <dbReference type="EMBL" id="MBX63091.1"/>
    </source>
</evidence>
<dbReference type="EMBL" id="GGEC01082607">
    <property type="protein sequence ID" value="MBX63091.1"/>
    <property type="molecule type" value="Transcribed_RNA"/>
</dbReference>
<name>A0A2P2Q7Y0_RHIMU</name>
<reference evidence="1" key="1">
    <citation type="submission" date="2018-02" db="EMBL/GenBank/DDBJ databases">
        <title>Rhizophora mucronata_Transcriptome.</title>
        <authorList>
            <person name="Meera S.P."/>
            <person name="Sreeshan A."/>
            <person name="Augustine A."/>
        </authorList>
    </citation>
    <scope>NUCLEOTIDE SEQUENCE</scope>
    <source>
        <tissue evidence="1">Leaf</tissue>
    </source>
</reference>
<protein>
    <submittedName>
        <fullName evidence="1">Uncharacterized protein</fullName>
    </submittedName>
</protein>
<organism evidence="1">
    <name type="scientific">Rhizophora mucronata</name>
    <name type="common">Asiatic mangrove</name>
    <dbReference type="NCBI Taxonomy" id="61149"/>
    <lineage>
        <taxon>Eukaryota</taxon>
        <taxon>Viridiplantae</taxon>
        <taxon>Streptophyta</taxon>
        <taxon>Embryophyta</taxon>
        <taxon>Tracheophyta</taxon>
        <taxon>Spermatophyta</taxon>
        <taxon>Magnoliopsida</taxon>
        <taxon>eudicotyledons</taxon>
        <taxon>Gunneridae</taxon>
        <taxon>Pentapetalae</taxon>
        <taxon>rosids</taxon>
        <taxon>fabids</taxon>
        <taxon>Malpighiales</taxon>
        <taxon>Rhizophoraceae</taxon>
        <taxon>Rhizophora</taxon>
    </lineage>
</organism>
<sequence>MTYIHHVCHLILQVIYVLNLYSFHHSLQLLVGRFQC</sequence>